<dbReference type="Pfam" id="PF00202">
    <property type="entry name" value="Aminotran_3"/>
    <property type="match status" value="1"/>
</dbReference>
<evidence type="ECO:0000256" key="1">
    <source>
        <dbReference type="ARBA" id="ARBA00001933"/>
    </source>
</evidence>
<evidence type="ECO:0000313" key="4">
    <source>
        <dbReference type="EMBL" id="MBD5777925.1"/>
    </source>
</evidence>
<dbReference type="PANTHER" id="PTHR43713:SF3">
    <property type="entry name" value="GLUTAMATE-1-SEMIALDEHYDE 2,1-AMINOMUTASE 1, CHLOROPLASTIC-RELATED"/>
    <property type="match status" value="1"/>
</dbReference>
<dbReference type="EMBL" id="JACYFG010000002">
    <property type="protein sequence ID" value="MBD5777925.1"/>
    <property type="molecule type" value="Genomic_DNA"/>
</dbReference>
<dbReference type="PROSITE" id="PS00600">
    <property type="entry name" value="AA_TRANSFER_CLASS_3"/>
    <property type="match status" value="1"/>
</dbReference>
<keyword evidence="5" id="KW-1185">Reference proteome</keyword>
<dbReference type="RefSeq" id="WP_191615056.1">
    <property type="nucleotide sequence ID" value="NZ_JACYFG010000002.1"/>
</dbReference>
<dbReference type="AlphaFoldDB" id="A0A927F4I0"/>
<dbReference type="Gene3D" id="3.90.1150.10">
    <property type="entry name" value="Aspartate Aminotransferase, domain 1"/>
    <property type="match status" value="1"/>
</dbReference>
<evidence type="ECO:0000256" key="2">
    <source>
        <dbReference type="ARBA" id="ARBA00022898"/>
    </source>
</evidence>
<proteinExistence type="inferred from homology"/>
<organism evidence="4 5">
    <name type="scientific">Pelagicoccus enzymogenes</name>
    <dbReference type="NCBI Taxonomy" id="2773457"/>
    <lineage>
        <taxon>Bacteria</taxon>
        <taxon>Pseudomonadati</taxon>
        <taxon>Verrucomicrobiota</taxon>
        <taxon>Opitutia</taxon>
        <taxon>Puniceicoccales</taxon>
        <taxon>Pelagicoccaceae</taxon>
        <taxon>Pelagicoccus</taxon>
    </lineage>
</organism>
<keyword evidence="2 3" id="KW-0663">Pyridoxal phosphate</keyword>
<name>A0A927F4I0_9BACT</name>
<gene>
    <name evidence="4" type="ORF">IEN85_00265</name>
</gene>
<dbReference type="InterPro" id="IPR015421">
    <property type="entry name" value="PyrdxlP-dep_Trfase_major"/>
</dbReference>
<keyword evidence="4" id="KW-0032">Aminotransferase</keyword>
<dbReference type="SUPFAM" id="SSF53383">
    <property type="entry name" value="PLP-dependent transferases"/>
    <property type="match status" value="1"/>
</dbReference>
<dbReference type="Gene3D" id="3.40.640.10">
    <property type="entry name" value="Type I PLP-dependent aspartate aminotransferase-like (Major domain)"/>
    <property type="match status" value="1"/>
</dbReference>
<dbReference type="GO" id="GO:0030170">
    <property type="term" value="F:pyridoxal phosphate binding"/>
    <property type="evidence" value="ECO:0007669"/>
    <property type="project" value="InterPro"/>
</dbReference>
<evidence type="ECO:0000313" key="5">
    <source>
        <dbReference type="Proteomes" id="UP000622317"/>
    </source>
</evidence>
<dbReference type="InterPro" id="IPR005814">
    <property type="entry name" value="Aminotrans_3"/>
</dbReference>
<sequence>MNSQIDLSKMTPAHAAHYANASKRIPWATQTNAKRYDGELIPSRPPFLKKAQGCRVWDLDDKSYIDYKASLGPIILGYQYPEVDDAVRKQMQDGVLFSMASPLELETAEAILDTVGWADKIRYMKTGADVCASCLRLARSKTGRNHFLTSGYHGYQDWFALAWPNNGIPTDLHKFSHAIEYGDLRAVDEVFDSIGHELAAVIVSPVEWHKAPSPKFLQKLRDKCDAYGTVLIFDEVLTGFRLAKGGAAEYFGVTPDLSAYAKAIANGYPLSAYAGKSEFMDALDRTIITTTYAGECLSLAAAKATMDVLRREPVNEHIAALGQTLRDGFDSVFQELSFPARTEGLPHAPTIQFAGNEDEQSAARIKLFDQLYQRGIFANKEWFITYSHQESDIAETLEKFRDSVKSIV</sequence>
<evidence type="ECO:0000256" key="3">
    <source>
        <dbReference type="RuleBase" id="RU003560"/>
    </source>
</evidence>
<comment type="similarity">
    <text evidence="3">Belongs to the class-III pyridoxal-phosphate-dependent aminotransferase family.</text>
</comment>
<protein>
    <submittedName>
        <fullName evidence="4">Aminotransferase class III-fold pyridoxal phosphate-dependent enzyme</fullName>
    </submittedName>
</protein>
<dbReference type="InterPro" id="IPR049704">
    <property type="entry name" value="Aminotrans_3_PPA_site"/>
</dbReference>
<dbReference type="PANTHER" id="PTHR43713">
    <property type="entry name" value="GLUTAMATE-1-SEMIALDEHYDE 2,1-AMINOMUTASE"/>
    <property type="match status" value="1"/>
</dbReference>
<dbReference type="Proteomes" id="UP000622317">
    <property type="component" value="Unassembled WGS sequence"/>
</dbReference>
<dbReference type="InterPro" id="IPR015422">
    <property type="entry name" value="PyrdxlP-dep_Trfase_small"/>
</dbReference>
<accession>A0A927F4I0</accession>
<reference evidence="4" key="1">
    <citation type="submission" date="2020-09" db="EMBL/GenBank/DDBJ databases">
        <title>Pelagicoccus enzymogenes sp. nov. with an EPS production, isolated from marine sediment.</title>
        <authorList>
            <person name="Feng X."/>
        </authorList>
    </citation>
    <scope>NUCLEOTIDE SEQUENCE</scope>
    <source>
        <strain evidence="4">NFK12</strain>
    </source>
</reference>
<dbReference type="InterPro" id="IPR015424">
    <property type="entry name" value="PyrdxlP-dep_Trfase"/>
</dbReference>
<dbReference type="GO" id="GO:0008483">
    <property type="term" value="F:transaminase activity"/>
    <property type="evidence" value="ECO:0007669"/>
    <property type="project" value="UniProtKB-KW"/>
</dbReference>
<comment type="caution">
    <text evidence="4">The sequence shown here is derived from an EMBL/GenBank/DDBJ whole genome shotgun (WGS) entry which is preliminary data.</text>
</comment>
<keyword evidence="4" id="KW-0808">Transferase</keyword>
<comment type="cofactor">
    <cofactor evidence="1">
        <name>pyridoxal 5'-phosphate</name>
        <dbReference type="ChEBI" id="CHEBI:597326"/>
    </cofactor>
</comment>